<dbReference type="InterPro" id="IPR036736">
    <property type="entry name" value="ACP-like_sf"/>
</dbReference>
<feature type="region of interest" description="Disordered" evidence="2">
    <location>
        <begin position="165"/>
        <end position="202"/>
    </location>
</feature>
<feature type="compositionally biased region" description="Basic residues" evidence="2">
    <location>
        <begin position="177"/>
        <end position="189"/>
    </location>
</feature>
<evidence type="ECO:0000313" key="5">
    <source>
        <dbReference type="Proteomes" id="UP000557566"/>
    </source>
</evidence>
<keyword evidence="5" id="KW-1185">Reference proteome</keyword>
<name>A0A8H4LUW2_9HYPO</name>
<organism evidence="4 5">
    <name type="scientific">Ophiocordyceps sinensis</name>
    <dbReference type="NCBI Taxonomy" id="72228"/>
    <lineage>
        <taxon>Eukaryota</taxon>
        <taxon>Fungi</taxon>
        <taxon>Dikarya</taxon>
        <taxon>Ascomycota</taxon>
        <taxon>Pezizomycotina</taxon>
        <taxon>Sordariomycetes</taxon>
        <taxon>Hypocreomycetidae</taxon>
        <taxon>Hypocreales</taxon>
        <taxon>Ophiocordycipitaceae</taxon>
        <taxon>Ophiocordyceps</taxon>
    </lineage>
</organism>
<evidence type="ECO:0000256" key="2">
    <source>
        <dbReference type="SAM" id="MobiDB-lite"/>
    </source>
</evidence>
<dbReference type="OrthoDB" id="9993796at2759"/>
<dbReference type="AlphaFoldDB" id="A0A8H4LUW2"/>
<evidence type="ECO:0000313" key="4">
    <source>
        <dbReference type="EMBL" id="KAF4506044.1"/>
    </source>
</evidence>
<dbReference type="Pfam" id="PF02801">
    <property type="entry name" value="Ketoacyl-synt_C"/>
    <property type="match status" value="1"/>
</dbReference>
<dbReference type="InterPro" id="IPR036188">
    <property type="entry name" value="FAD/NAD-bd_sf"/>
</dbReference>
<accession>A0A8H4LUW2</accession>
<sequence length="423" mass="44965">MLPFGGQGSNQAIEDGGVLGSVLASVKHPAELGKRLELFDSLRIRRASRTQILSSGRVNNEHLVSCYPSDPPVHGAWGAFTRFVHRAPSTQAKIGRGEAAAGVCALIKTPMMLQSRQIPPQRADEPRASPVHDDTAADPQGYGRGPSSVGNVCIQSARPCRGRCRYMPQQPGPGHGTLRRRQVRPRKACPRPSPAGPVNRPELPFPPGPCVLGGQAQTVQVTVTLGLSSKVADMQYHCRAADDYELGACQVSLGSAGRPAQAGFLVRSRMAALKASAGHQPGKQAVYLLAPLKAHNMATEAPKQDADIVPESATRTTKGHQVDSVPLVAAADDGEARQHSLVNILFSIVAREVGVDFDLAVLEIDSLMAIAIISVVHKETGVELPGTFFLEQSTTTEARAAIDVLGHAGIRENLSIKFVNKTV</sequence>
<reference evidence="4 5" key="1">
    <citation type="journal article" date="2020" name="Genome Biol. Evol.">
        <title>A new high-quality draft genome assembly of the Chinese cordyceps Ophiocordyceps sinensis.</title>
        <authorList>
            <person name="Shu R."/>
            <person name="Zhang J."/>
            <person name="Meng Q."/>
            <person name="Zhang H."/>
            <person name="Zhou G."/>
            <person name="Li M."/>
            <person name="Wu P."/>
            <person name="Zhao Y."/>
            <person name="Chen C."/>
            <person name="Qin Q."/>
        </authorList>
    </citation>
    <scope>NUCLEOTIDE SEQUENCE [LARGE SCALE GENOMIC DNA]</scope>
    <source>
        <strain evidence="4 5">IOZ07</strain>
    </source>
</reference>
<dbReference type="InterPro" id="IPR009081">
    <property type="entry name" value="PP-bd_ACP"/>
</dbReference>
<dbReference type="Gene3D" id="3.50.50.60">
    <property type="entry name" value="FAD/NAD(P)-binding domain"/>
    <property type="match status" value="1"/>
</dbReference>
<dbReference type="GO" id="GO:0016740">
    <property type="term" value="F:transferase activity"/>
    <property type="evidence" value="ECO:0007669"/>
    <property type="project" value="UniProtKB-KW"/>
</dbReference>
<dbReference type="PROSITE" id="PS50075">
    <property type="entry name" value="CARRIER"/>
    <property type="match status" value="1"/>
</dbReference>
<dbReference type="Proteomes" id="UP000557566">
    <property type="component" value="Unassembled WGS sequence"/>
</dbReference>
<dbReference type="SUPFAM" id="SSF47336">
    <property type="entry name" value="ACP-like"/>
    <property type="match status" value="1"/>
</dbReference>
<dbReference type="EMBL" id="JAAVMX010000007">
    <property type="protein sequence ID" value="KAF4506044.1"/>
    <property type="molecule type" value="Genomic_DNA"/>
</dbReference>
<dbReference type="SUPFAM" id="SSF51905">
    <property type="entry name" value="FAD/NAD(P)-binding domain"/>
    <property type="match status" value="1"/>
</dbReference>
<feature type="domain" description="Carrier" evidence="3">
    <location>
        <begin position="332"/>
        <end position="406"/>
    </location>
</feature>
<feature type="compositionally biased region" description="Basic and acidic residues" evidence="2">
    <location>
        <begin position="122"/>
        <end position="135"/>
    </location>
</feature>
<feature type="region of interest" description="Disordered" evidence="2">
    <location>
        <begin position="115"/>
        <end position="148"/>
    </location>
</feature>
<gene>
    <name evidence="4" type="ORF">G6O67_006166</name>
</gene>
<evidence type="ECO:0000256" key="1">
    <source>
        <dbReference type="ARBA" id="ARBA00022679"/>
    </source>
</evidence>
<protein>
    <recommendedName>
        <fullName evidence="3">Carrier domain-containing protein</fullName>
    </recommendedName>
</protein>
<proteinExistence type="predicted"/>
<keyword evidence="1" id="KW-0808">Transferase</keyword>
<dbReference type="Pfam" id="PF00550">
    <property type="entry name" value="PP-binding"/>
    <property type="match status" value="1"/>
</dbReference>
<dbReference type="InterPro" id="IPR014031">
    <property type="entry name" value="Ketoacyl_synth_C"/>
</dbReference>
<dbReference type="Gene3D" id="1.10.1200.10">
    <property type="entry name" value="ACP-like"/>
    <property type="match status" value="1"/>
</dbReference>
<comment type="caution">
    <text evidence="4">The sequence shown here is derived from an EMBL/GenBank/DDBJ whole genome shotgun (WGS) entry which is preliminary data.</text>
</comment>
<evidence type="ECO:0000259" key="3">
    <source>
        <dbReference type="PROSITE" id="PS50075"/>
    </source>
</evidence>